<sequence length="65" mass="7254">ISDQPVSVAVGGRVVDSRGRKTAVYQFAVAYPGSLTKYLFTPKDNEIETVPQTIGRVRQDYMYTI</sequence>
<dbReference type="EMBL" id="BDIP01010592">
    <property type="protein sequence ID" value="GIQ92802.1"/>
    <property type="molecule type" value="Genomic_DNA"/>
</dbReference>
<evidence type="ECO:0000313" key="2">
    <source>
        <dbReference type="Proteomes" id="UP000265618"/>
    </source>
</evidence>
<evidence type="ECO:0000313" key="1">
    <source>
        <dbReference type="EMBL" id="GIQ92802.1"/>
    </source>
</evidence>
<dbReference type="Proteomes" id="UP000265618">
    <property type="component" value="Unassembled WGS sequence"/>
</dbReference>
<protein>
    <submittedName>
        <fullName evidence="1">Uncharacterized protein</fullName>
    </submittedName>
</protein>
<dbReference type="AlphaFoldDB" id="A0A9K3GRH5"/>
<feature type="non-terminal residue" evidence="1">
    <location>
        <position position="65"/>
    </location>
</feature>
<proteinExistence type="predicted"/>
<feature type="non-terminal residue" evidence="1">
    <location>
        <position position="1"/>
    </location>
</feature>
<name>A0A9K3GRH5_9EUKA</name>
<gene>
    <name evidence="1" type="ORF">KIPB_016785</name>
</gene>
<organism evidence="1 2">
    <name type="scientific">Kipferlia bialata</name>
    <dbReference type="NCBI Taxonomy" id="797122"/>
    <lineage>
        <taxon>Eukaryota</taxon>
        <taxon>Metamonada</taxon>
        <taxon>Carpediemonas-like organisms</taxon>
        <taxon>Kipferlia</taxon>
    </lineage>
</organism>
<accession>A0A9K3GRH5</accession>
<reference evidence="1 2" key="1">
    <citation type="journal article" date="2018" name="PLoS ONE">
        <title>The draft genome of Kipferlia bialata reveals reductive genome evolution in fornicate parasites.</title>
        <authorList>
            <person name="Tanifuji G."/>
            <person name="Takabayashi S."/>
            <person name="Kume K."/>
            <person name="Takagi M."/>
            <person name="Nakayama T."/>
            <person name="Kamikawa R."/>
            <person name="Inagaki Y."/>
            <person name="Hashimoto T."/>
        </authorList>
    </citation>
    <scope>NUCLEOTIDE SEQUENCE [LARGE SCALE GENOMIC DNA]</scope>
    <source>
        <strain evidence="1">NY0173</strain>
    </source>
</reference>
<comment type="caution">
    <text evidence="1">The sequence shown here is derived from an EMBL/GenBank/DDBJ whole genome shotgun (WGS) entry which is preliminary data.</text>
</comment>
<keyword evidence="2" id="KW-1185">Reference proteome</keyword>